<dbReference type="Pfam" id="PF00994">
    <property type="entry name" value="MoCF_biosynth"/>
    <property type="match status" value="1"/>
</dbReference>
<keyword evidence="9" id="KW-0460">Magnesium</keyword>
<reference evidence="11 12" key="1">
    <citation type="submission" date="2015-09" db="EMBL/GenBank/DDBJ databases">
        <authorList>
            <consortium name="Pathogen Informatics"/>
        </authorList>
    </citation>
    <scope>NUCLEOTIDE SEQUENCE [LARGE SCALE GENOMIC DNA]</scope>
    <source>
        <strain evidence="11 12">2789STDY5834856</strain>
    </source>
</reference>
<comment type="similarity">
    <text evidence="3 9">Belongs to the MoeA family.</text>
</comment>
<dbReference type="EC" id="2.10.1.1" evidence="4 9"/>
<name>A0A174B647_9CLOT</name>
<protein>
    <recommendedName>
        <fullName evidence="5 9">Molybdopterin molybdenumtransferase</fullName>
        <ecNumber evidence="4 9">2.10.1.1</ecNumber>
    </recommendedName>
</protein>
<dbReference type="Gene3D" id="3.40.980.10">
    <property type="entry name" value="MoaB/Mog-like domain"/>
    <property type="match status" value="1"/>
</dbReference>
<dbReference type="NCBIfam" id="NF045515">
    <property type="entry name" value="Glp_gephyrin"/>
    <property type="match status" value="1"/>
</dbReference>
<comment type="catalytic activity">
    <reaction evidence="8">
        <text>adenylyl-molybdopterin + molybdate = Mo-molybdopterin + AMP + H(+)</text>
        <dbReference type="Rhea" id="RHEA:35047"/>
        <dbReference type="ChEBI" id="CHEBI:15378"/>
        <dbReference type="ChEBI" id="CHEBI:36264"/>
        <dbReference type="ChEBI" id="CHEBI:62727"/>
        <dbReference type="ChEBI" id="CHEBI:71302"/>
        <dbReference type="ChEBI" id="CHEBI:456215"/>
        <dbReference type="EC" id="2.10.1.1"/>
    </reaction>
</comment>
<dbReference type="InterPro" id="IPR001453">
    <property type="entry name" value="MoaB/Mog_dom"/>
</dbReference>
<dbReference type="Pfam" id="PF03454">
    <property type="entry name" value="MoeA_C"/>
    <property type="match status" value="1"/>
</dbReference>
<evidence type="ECO:0000256" key="8">
    <source>
        <dbReference type="ARBA" id="ARBA00047317"/>
    </source>
</evidence>
<dbReference type="UniPathway" id="UPA00344"/>
<dbReference type="FunFam" id="2.170.190.11:FF:000001">
    <property type="entry name" value="Molybdopterin molybdenumtransferase"/>
    <property type="match status" value="1"/>
</dbReference>
<comment type="pathway">
    <text evidence="2 9">Cofactor biosynthesis; molybdopterin biosynthesis.</text>
</comment>
<dbReference type="SMART" id="SM00852">
    <property type="entry name" value="MoCF_biosynth"/>
    <property type="match status" value="1"/>
</dbReference>
<dbReference type="CDD" id="cd00887">
    <property type="entry name" value="MoeA"/>
    <property type="match status" value="1"/>
</dbReference>
<evidence type="ECO:0000259" key="10">
    <source>
        <dbReference type="SMART" id="SM00852"/>
    </source>
</evidence>
<dbReference type="SUPFAM" id="SSF53218">
    <property type="entry name" value="Molybdenum cofactor biosynthesis proteins"/>
    <property type="match status" value="1"/>
</dbReference>
<evidence type="ECO:0000256" key="9">
    <source>
        <dbReference type="RuleBase" id="RU365090"/>
    </source>
</evidence>
<dbReference type="InterPro" id="IPR036688">
    <property type="entry name" value="MoeA_C_domain_IV_sf"/>
</dbReference>
<comment type="function">
    <text evidence="1 9">Catalyzes the insertion of molybdate into adenylated molybdopterin with the concomitant release of AMP.</text>
</comment>
<evidence type="ECO:0000256" key="4">
    <source>
        <dbReference type="ARBA" id="ARBA00013269"/>
    </source>
</evidence>
<evidence type="ECO:0000256" key="7">
    <source>
        <dbReference type="ARBA" id="ARBA00023150"/>
    </source>
</evidence>
<dbReference type="OrthoDB" id="9804758at2"/>
<dbReference type="Proteomes" id="UP000095594">
    <property type="component" value="Unassembled WGS sequence"/>
</dbReference>
<evidence type="ECO:0000313" key="11">
    <source>
        <dbReference type="EMBL" id="CUN96297.1"/>
    </source>
</evidence>
<dbReference type="Gene3D" id="2.170.190.11">
    <property type="entry name" value="Molybdopterin biosynthesis moea protein, domain 3"/>
    <property type="match status" value="1"/>
</dbReference>
<dbReference type="GO" id="GO:0061599">
    <property type="term" value="F:molybdopterin molybdotransferase activity"/>
    <property type="evidence" value="ECO:0007669"/>
    <property type="project" value="UniProtKB-UniRule"/>
</dbReference>
<dbReference type="PANTHER" id="PTHR10192:SF5">
    <property type="entry name" value="GEPHYRIN"/>
    <property type="match status" value="1"/>
</dbReference>
<evidence type="ECO:0000256" key="1">
    <source>
        <dbReference type="ARBA" id="ARBA00002901"/>
    </source>
</evidence>
<dbReference type="InterPro" id="IPR036135">
    <property type="entry name" value="MoeA_linker/N_sf"/>
</dbReference>
<dbReference type="GO" id="GO:0006777">
    <property type="term" value="P:Mo-molybdopterin cofactor biosynthetic process"/>
    <property type="evidence" value="ECO:0007669"/>
    <property type="project" value="UniProtKB-UniRule"/>
</dbReference>
<dbReference type="GO" id="GO:0005829">
    <property type="term" value="C:cytosol"/>
    <property type="evidence" value="ECO:0007669"/>
    <property type="project" value="TreeGrafter"/>
</dbReference>
<feature type="domain" description="MoaB/Mog" evidence="10">
    <location>
        <begin position="178"/>
        <end position="316"/>
    </location>
</feature>
<dbReference type="AlphaFoldDB" id="A0A174B647"/>
<dbReference type="InterPro" id="IPR036425">
    <property type="entry name" value="MoaB/Mog-like_dom_sf"/>
</dbReference>
<sequence>MKSFISLEEAIEILSENVRFIGIEEVSLLSGIGRILSEDIFSKIDNPPFNKSAMDGYAVISIDTEEGKKSLKVIDQVFAGDVCKSEVKQGTAIKIMTGAPIPIGANAVIKQEDVTFKDGFIEVNKVLKAEENICLKGEDIKEGTLLVKKGKKLDYADIGILASSGIRTVNVYKKPRVAFISTGDEVLDLDEALIGGKIYNSNKYTILGRLAELGYEVTYVDHENDSFIGIGNKIKEASRVADFIITTGGASVGEKDLIKEVIDYINGEKLFWKINIKPGSAMLCSKYDEKIIVSLSGNPTAALTTFELIAKTTLEKLSGKEHIEISREKAILTNEFKKKSPNRRFLRGTVTSDVNGQKVEITQVKSGNGILSSTLNSNCLIELEAGNEGVNKGDIVTIIKF</sequence>
<dbReference type="RefSeq" id="WP_055264002.1">
    <property type="nucleotide sequence ID" value="NZ_CABIXQ010000004.1"/>
</dbReference>
<dbReference type="InterPro" id="IPR038987">
    <property type="entry name" value="MoeA-like"/>
</dbReference>
<dbReference type="SUPFAM" id="SSF63867">
    <property type="entry name" value="MoeA C-terminal domain-like"/>
    <property type="match status" value="1"/>
</dbReference>
<dbReference type="EMBL" id="CYZX01000004">
    <property type="protein sequence ID" value="CUN96297.1"/>
    <property type="molecule type" value="Genomic_DNA"/>
</dbReference>
<dbReference type="InterPro" id="IPR005111">
    <property type="entry name" value="MoeA_C_domain_IV"/>
</dbReference>
<evidence type="ECO:0000256" key="3">
    <source>
        <dbReference type="ARBA" id="ARBA00010763"/>
    </source>
</evidence>
<evidence type="ECO:0000256" key="5">
    <source>
        <dbReference type="ARBA" id="ARBA00021108"/>
    </source>
</evidence>
<dbReference type="Pfam" id="PF03453">
    <property type="entry name" value="MoeA_N"/>
    <property type="match status" value="1"/>
</dbReference>
<accession>A0A174B647</accession>
<evidence type="ECO:0000256" key="2">
    <source>
        <dbReference type="ARBA" id="ARBA00005046"/>
    </source>
</evidence>
<dbReference type="NCBIfam" id="TIGR00177">
    <property type="entry name" value="molyb_syn"/>
    <property type="match status" value="1"/>
</dbReference>
<evidence type="ECO:0000256" key="6">
    <source>
        <dbReference type="ARBA" id="ARBA00022505"/>
    </source>
</evidence>
<proteinExistence type="inferred from homology"/>
<keyword evidence="7 9" id="KW-0501">Molybdenum cofactor biosynthesis</keyword>
<keyword evidence="9 11" id="KW-0808">Transferase</keyword>
<comment type="cofactor">
    <cofactor evidence="9">
        <name>Mg(2+)</name>
        <dbReference type="ChEBI" id="CHEBI:18420"/>
    </cofactor>
</comment>
<dbReference type="SUPFAM" id="SSF63882">
    <property type="entry name" value="MoeA N-terminal region -like"/>
    <property type="match status" value="1"/>
</dbReference>
<dbReference type="Gene3D" id="2.40.340.10">
    <property type="entry name" value="MoeA, C-terminal, domain IV"/>
    <property type="match status" value="1"/>
</dbReference>
<dbReference type="PANTHER" id="PTHR10192">
    <property type="entry name" value="MOLYBDOPTERIN BIOSYNTHESIS PROTEIN"/>
    <property type="match status" value="1"/>
</dbReference>
<organism evidence="11 12">
    <name type="scientific">Clostridium disporicum</name>
    <dbReference type="NCBI Taxonomy" id="84024"/>
    <lineage>
        <taxon>Bacteria</taxon>
        <taxon>Bacillati</taxon>
        <taxon>Bacillota</taxon>
        <taxon>Clostridia</taxon>
        <taxon>Eubacteriales</taxon>
        <taxon>Clostridiaceae</taxon>
        <taxon>Clostridium</taxon>
    </lineage>
</organism>
<gene>
    <name evidence="11" type="primary">moeA</name>
    <name evidence="11" type="ORF">ERS852471_00719</name>
</gene>
<keyword evidence="6 9" id="KW-0500">Molybdenum</keyword>
<dbReference type="InterPro" id="IPR005110">
    <property type="entry name" value="MoeA_linker/N"/>
</dbReference>
<dbReference type="GO" id="GO:0046872">
    <property type="term" value="F:metal ion binding"/>
    <property type="evidence" value="ECO:0007669"/>
    <property type="project" value="UniProtKB-UniRule"/>
</dbReference>
<evidence type="ECO:0000313" key="12">
    <source>
        <dbReference type="Proteomes" id="UP000095594"/>
    </source>
</evidence>
<keyword evidence="9" id="KW-0479">Metal-binding</keyword>
<dbReference type="Gene3D" id="3.90.105.10">
    <property type="entry name" value="Molybdopterin biosynthesis moea protein, domain 2"/>
    <property type="match status" value="1"/>
</dbReference>